<dbReference type="AlphaFoldDB" id="A0AAV2YZU0"/>
<reference evidence="2" key="2">
    <citation type="journal article" date="2023" name="Microbiol Resour">
        <title>Decontamination and Annotation of the Draft Genome Sequence of the Oomycete Lagenidium giganteum ARSEF 373.</title>
        <authorList>
            <person name="Morgan W.R."/>
            <person name="Tartar A."/>
        </authorList>
    </citation>
    <scope>NUCLEOTIDE SEQUENCE</scope>
    <source>
        <strain evidence="2">ARSEF 373</strain>
    </source>
</reference>
<keyword evidence="1" id="KW-1133">Transmembrane helix</keyword>
<proteinExistence type="predicted"/>
<feature type="transmembrane region" description="Helical" evidence="1">
    <location>
        <begin position="322"/>
        <end position="339"/>
    </location>
</feature>
<evidence type="ECO:0000256" key="1">
    <source>
        <dbReference type="SAM" id="Phobius"/>
    </source>
</evidence>
<feature type="transmembrane region" description="Helical" evidence="1">
    <location>
        <begin position="359"/>
        <end position="378"/>
    </location>
</feature>
<organism evidence="2 3">
    <name type="scientific">Lagenidium giganteum</name>
    <dbReference type="NCBI Taxonomy" id="4803"/>
    <lineage>
        <taxon>Eukaryota</taxon>
        <taxon>Sar</taxon>
        <taxon>Stramenopiles</taxon>
        <taxon>Oomycota</taxon>
        <taxon>Peronosporomycetes</taxon>
        <taxon>Pythiales</taxon>
        <taxon>Pythiaceae</taxon>
    </lineage>
</organism>
<accession>A0AAV2YZU0</accession>
<reference evidence="2" key="1">
    <citation type="submission" date="2022-11" db="EMBL/GenBank/DDBJ databases">
        <authorList>
            <person name="Morgan W.R."/>
            <person name="Tartar A."/>
        </authorList>
    </citation>
    <scope>NUCLEOTIDE SEQUENCE</scope>
    <source>
        <strain evidence="2">ARSEF 373</strain>
    </source>
</reference>
<protein>
    <submittedName>
        <fullName evidence="2">Uncharacterized protein</fullName>
    </submittedName>
</protein>
<gene>
    <name evidence="2" type="ORF">N0F65_000496</name>
</gene>
<comment type="caution">
    <text evidence="2">The sequence shown here is derived from an EMBL/GenBank/DDBJ whole genome shotgun (WGS) entry which is preliminary data.</text>
</comment>
<keyword evidence="3" id="KW-1185">Reference proteome</keyword>
<feature type="transmembrane region" description="Helical" evidence="1">
    <location>
        <begin position="419"/>
        <end position="438"/>
    </location>
</feature>
<sequence>MWRQSTRWRGSAYAAKETSNDTSIPFLWVNCALSLVSYALLLSDELRTGLGTRDLVYRRVAPNYYVYFGPFNYSVVHVAHNDSASTKPVWSYKFDSTSIGLRAFAKYMQVSVWPRCVFYDFECSVSTLGFPLIFAMLDQLIDTFASQSSSSAMQSRVPFISSMVLRTKNRWIERSHQLLLVPFFSLPVSRSNQMLHYPSAILDDASFQICRVRPALFRGLMTTFTVELRHWDGNIQTTDLISIVESNEDRSNGGVSFRGRGPFDVTTIMRVQECYRYGGSTNRSLPCTTLLLDEYRYEGTLATSDVVDWCLIVTILRGSAQLYVWLRIAMLALGCYAASSSLELVQTRVWRTFVTMFKVPGQTIVYGSIFPIAVYAVAHYIDSAMTYEITAQKFATPLGVFDLDKADFLRNWSLQMRNVWLLALVLHVLAFNTTQVVRWTIHSIVGVPEFAIAFGRFRAITVSVVPRLASRQYRQNPYLSTRADTEETTRQAC</sequence>
<dbReference type="EMBL" id="DAKRPA010000093">
    <property type="protein sequence ID" value="DAZ98964.1"/>
    <property type="molecule type" value="Genomic_DNA"/>
</dbReference>
<keyword evidence="1" id="KW-0812">Transmembrane</keyword>
<evidence type="ECO:0000313" key="3">
    <source>
        <dbReference type="Proteomes" id="UP001146120"/>
    </source>
</evidence>
<keyword evidence="1" id="KW-0472">Membrane</keyword>
<name>A0AAV2YZU0_9STRA</name>
<dbReference type="Proteomes" id="UP001146120">
    <property type="component" value="Unassembled WGS sequence"/>
</dbReference>
<evidence type="ECO:0000313" key="2">
    <source>
        <dbReference type="EMBL" id="DAZ98964.1"/>
    </source>
</evidence>